<name>A0A1H3ALQ4_9RHOB</name>
<evidence type="ECO:0000313" key="3">
    <source>
        <dbReference type="Proteomes" id="UP000198539"/>
    </source>
</evidence>
<feature type="transmembrane region" description="Helical" evidence="1">
    <location>
        <begin position="101"/>
        <end position="126"/>
    </location>
</feature>
<dbReference type="Gene3D" id="1.20.1250.20">
    <property type="entry name" value="MFS general substrate transporter like domains"/>
    <property type="match status" value="1"/>
</dbReference>
<dbReference type="Pfam" id="PF13347">
    <property type="entry name" value="MFS_2"/>
    <property type="match status" value="1"/>
</dbReference>
<evidence type="ECO:0000256" key="1">
    <source>
        <dbReference type="SAM" id="Phobius"/>
    </source>
</evidence>
<keyword evidence="1" id="KW-0812">Transmembrane</keyword>
<accession>A0A1H3ALQ4</accession>
<dbReference type="SUPFAM" id="SSF103473">
    <property type="entry name" value="MFS general substrate transporter"/>
    <property type="match status" value="1"/>
</dbReference>
<sequence>MTGRPERLPAYAVFAGLLAMAGLPIYIHAPKFYVDEYGVTLTALGSVLFVLRLLDFVQDPALGWLAARSRRMRGAAVAGAAGVMALAMLGLFAVPPPIAPLIWFALTLTALFSAFSFLTICFYATGAQKAEGMGQGGHVRLAAWRETGGLIGVCLAAAAPTVLIAVTDAPFAGFALGFVALTAVALWLMAAEWRVGAEISLPGGGFGVVLRDVVARRLLLIALLNATPVAITSTLFLFYVESRLQAPGWEGPLLLLFFLSAAGSAPLWARLADRYGAKPMLLTGMALAVVSFAAVLTFGAGDIAPFALICVLTGAGLGADLTLLSALFSRRVAAISSDASQGFGLWAFVTKATLAMAALTILPALDWAGFAPGSNNSQSALQALTYLYAVVPCVLKLLAMGLLARTPLNGPGPVAKES</sequence>
<feature type="transmembrane region" description="Helical" evidence="1">
    <location>
        <begin position="171"/>
        <end position="190"/>
    </location>
</feature>
<dbReference type="OrthoDB" id="181905at2"/>
<dbReference type="RefSeq" id="WP_092890085.1">
    <property type="nucleotide sequence ID" value="NZ_CP061498.1"/>
</dbReference>
<feature type="transmembrane region" description="Helical" evidence="1">
    <location>
        <begin position="281"/>
        <end position="300"/>
    </location>
</feature>
<feature type="transmembrane region" description="Helical" evidence="1">
    <location>
        <begin position="75"/>
        <end position="95"/>
    </location>
</feature>
<feature type="transmembrane region" description="Helical" evidence="1">
    <location>
        <begin position="252"/>
        <end position="269"/>
    </location>
</feature>
<dbReference type="AlphaFoldDB" id="A0A1H3ALQ4"/>
<dbReference type="STRING" id="564137.SAMN04488238_10749"/>
<gene>
    <name evidence="2" type="ORF">SAMN04488238_10749</name>
</gene>
<keyword evidence="1" id="KW-1133">Transmembrane helix</keyword>
<feature type="transmembrane region" description="Helical" evidence="1">
    <location>
        <begin position="218"/>
        <end position="240"/>
    </location>
</feature>
<feature type="transmembrane region" description="Helical" evidence="1">
    <location>
        <begin position="306"/>
        <end position="328"/>
    </location>
</feature>
<protein>
    <submittedName>
        <fullName evidence="2">Glycoside/pentoside/hexuronide:cation symporter, GPH family</fullName>
    </submittedName>
</protein>
<feature type="transmembrane region" description="Helical" evidence="1">
    <location>
        <begin position="385"/>
        <end position="404"/>
    </location>
</feature>
<evidence type="ECO:0000313" key="2">
    <source>
        <dbReference type="EMBL" id="SDX30553.1"/>
    </source>
</evidence>
<feature type="transmembrane region" description="Helical" evidence="1">
    <location>
        <begin position="147"/>
        <end position="165"/>
    </location>
</feature>
<feature type="transmembrane region" description="Helical" evidence="1">
    <location>
        <begin position="12"/>
        <end position="31"/>
    </location>
</feature>
<keyword evidence="3" id="KW-1185">Reference proteome</keyword>
<dbReference type="InterPro" id="IPR036259">
    <property type="entry name" value="MFS_trans_sf"/>
</dbReference>
<organism evidence="2 3">
    <name type="scientific">Roseicitreum antarcticum</name>
    <dbReference type="NCBI Taxonomy" id="564137"/>
    <lineage>
        <taxon>Bacteria</taxon>
        <taxon>Pseudomonadati</taxon>
        <taxon>Pseudomonadota</taxon>
        <taxon>Alphaproteobacteria</taxon>
        <taxon>Rhodobacterales</taxon>
        <taxon>Paracoccaceae</taxon>
        <taxon>Roseicitreum</taxon>
    </lineage>
</organism>
<feature type="transmembrane region" description="Helical" evidence="1">
    <location>
        <begin position="37"/>
        <end position="54"/>
    </location>
</feature>
<dbReference type="Proteomes" id="UP000198539">
    <property type="component" value="Unassembled WGS sequence"/>
</dbReference>
<feature type="transmembrane region" description="Helical" evidence="1">
    <location>
        <begin position="343"/>
        <end position="365"/>
    </location>
</feature>
<proteinExistence type="predicted"/>
<dbReference type="EMBL" id="FNOM01000007">
    <property type="protein sequence ID" value="SDX30553.1"/>
    <property type="molecule type" value="Genomic_DNA"/>
</dbReference>
<keyword evidence="1" id="KW-0472">Membrane</keyword>
<reference evidence="2 3" key="1">
    <citation type="submission" date="2016-10" db="EMBL/GenBank/DDBJ databases">
        <authorList>
            <person name="de Groot N.N."/>
        </authorList>
    </citation>
    <scope>NUCLEOTIDE SEQUENCE [LARGE SCALE GENOMIC DNA]</scope>
    <source>
        <strain evidence="2 3">CGMCC 1.8894</strain>
    </source>
</reference>